<feature type="binding site" evidence="8">
    <location>
        <position position="144"/>
    </location>
    <ligand>
        <name>ATP</name>
        <dbReference type="ChEBI" id="CHEBI:30616"/>
    </ligand>
</feature>
<evidence type="ECO:0000256" key="1">
    <source>
        <dbReference type="ARBA" id="ARBA00009747"/>
    </source>
</evidence>
<keyword evidence="7 8" id="KW-0460">Magnesium</keyword>
<gene>
    <name evidence="8" type="primary">ydiU</name>
    <name evidence="8" type="synonym">selO</name>
    <name evidence="9" type="ORF">QE369_004792</name>
</gene>
<evidence type="ECO:0000256" key="2">
    <source>
        <dbReference type="ARBA" id="ARBA00022679"/>
    </source>
</evidence>
<feature type="binding site" evidence="8">
    <location>
        <position position="123"/>
    </location>
    <ligand>
        <name>ATP</name>
        <dbReference type="ChEBI" id="CHEBI:30616"/>
    </ligand>
</feature>
<comment type="catalytic activity">
    <reaction evidence="8">
        <text>L-tyrosyl-[protein] + ATP = O-(5'-adenylyl)-L-tyrosyl-[protein] + diphosphate</text>
        <dbReference type="Rhea" id="RHEA:54288"/>
        <dbReference type="Rhea" id="RHEA-COMP:10136"/>
        <dbReference type="Rhea" id="RHEA-COMP:13846"/>
        <dbReference type="ChEBI" id="CHEBI:30616"/>
        <dbReference type="ChEBI" id="CHEBI:33019"/>
        <dbReference type="ChEBI" id="CHEBI:46858"/>
        <dbReference type="ChEBI" id="CHEBI:83624"/>
        <dbReference type="EC" id="2.7.7.108"/>
    </reaction>
</comment>
<sequence>MERHKAAGSQRRGFVSASTLAKLGSKPNIVAKGSKPVIRFDNSYARLPERFSAAVLPTPVKAPQLIAFNRPLAEELGLDVDGIDDERLAAIFSGNAVPQGAEPLAMAYAGHQFGNFVPQLGDGRAILLGEVIDAQGRRRDIQLKGSGPTRFSRRGDGRAALGPVLREYIVSEAMYALGIPATRALAAVTTGERVQREIGLPGGVFTRVAASHVRVGTFQFFAAREDTDALKALSDYVIDRHYPEARQAEKPYLAMLQAIAERQCDLICRWLMVGFIHGVMNTDNMAVSGETIDFGPCAFIDEYHPNKVFSSIDAQGRYAYNNQPGIAQWNIARLAECLIPLLDEDQDKAVDFANGVLADFAKAFPKRWISGMRAKLGLQTEAEGDEQLVQDLLALMQQSEVDYTLTFRRLCDAAQGNVEPFRGLFIDLAAADEWLERWNARAAQERSSGKERADAMRAINPAIIPRNHRIEEVIAAAVEDSDFEPFHEMLKATARPFEELPEFSVYMQAPMNHERVFRTFCGT</sequence>
<dbReference type="HAMAP" id="MF_00692">
    <property type="entry name" value="SelO"/>
    <property type="match status" value="1"/>
</dbReference>
<dbReference type="AlphaFoldDB" id="A0AAJ2BDK1"/>
<dbReference type="GO" id="GO:0000287">
    <property type="term" value="F:magnesium ion binding"/>
    <property type="evidence" value="ECO:0007669"/>
    <property type="project" value="UniProtKB-UniRule"/>
</dbReference>
<dbReference type="InterPro" id="IPR003846">
    <property type="entry name" value="SelO"/>
</dbReference>
<dbReference type="NCBIfam" id="NF000658">
    <property type="entry name" value="PRK00029.1"/>
    <property type="match status" value="1"/>
</dbReference>
<dbReference type="Pfam" id="PF02696">
    <property type="entry name" value="SelO"/>
    <property type="match status" value="1"/>
</dbReference>
<dbReference type="GO" id="GO:0005524">
    <property type="term" value="F:ATP binding"/>
    <property type="evidence" value="ECO:0007669"/>
    <property type="project" value="UniProtKB-UniRule"/>
</dbReference>
<comment type="catalytic activity">
    <reaction evidence="8">
        <text>L-seryl-[protein] + ATP = 3-O-(5'-adenylyl)-L-seryl-[protein] + diphosphate</text>
        <dbReference type="Rhea" id="RHEA:58120"/>
        <dbReference type="Rhea" id="RHEA-COMP:9863"/>
        <dbReference type="Rhea" id="RHEA-COMP:15073"/>
        <dbReference type="ChEBI" id="CHEBI:29999"/>
        <dbReference type="ChEBI" id="CHEBI:30616"/>
        <dbReference type="ChEBI" id="CHEBI:33019"/>
        <dbReference type="ChEBI" id="CHEBI:142516"/>
        <dbReference type="EC" id="2.7.7.108"/>
    </reaction>
</comment>
<comment type="catalytic activity">
    <reaction evidence="8">
        <text>L-threonyl-[protein] + ATP = 3-O-(5'-adenylyl)-L-threonyl-[protein] + diphosphate</text>
        <dbReference type="Rhea" id="RHEA:54292"/>
        <dbReference type="Rhea" id="RHEA-COMP:11060"/>
        <dbReference type="Rhea" id="RHEA-COMP:13847"/>
        <dbReference type="ChEBI" id="CHEBI:30013"/>
        <dbReference type="ChEBI" id="CHEBI:30616"/>
        <dbReference type="ChEBI" id="CHEBI:33019"/>
        <dbReference type="ChEBI" id="CHEBI:138113"/>
        <dbReference type="EC" id="2.7.7.108"/>
    </reaction>
</comment>
<comment type="similarity">
    <text evidence="1 8">Belongs to the SELO family.</text>
</comment>
<proteinExistence type="inferred from homology"/>
<feature type="active site" description="Proton acceptor" evidence="8">
    <location>
        <position position="283"/>
    </location>
</feature>
<dbReference type="PANTHER" id="PTHR32057">
    <property type="entry name" value="PROTEIN ADENYLYLTRANSFERASE SELO, MITOCHONDRIAL"/>
    <property type="match status" value="1"/>
</dbReference>
<dbReference type="GO" id="GO:0070733">
    <property type="term" value="F:AMPylase activity"/>
    <property type="evidence" value="ECO:0007669"/>
    <property type="project" value="UniProtKB-EC"/>
</dbReference>
<dbReference type="EC" id="2.7.7.-" evidence="8"/>
<feature type="binding site" evidence="8">
    <location>
        <position position="124"/>
    </location>
    <ligand>
        <name>ATP</name>
        <dbReference type="ChEBI" id="CHEBI:30616"/>
    </ligand>
</feature>
<feature type="binding site" evidence="8">
    <location>
        <position position="157"/>
    </location>
    <ligand>
        <name>ATP</name>
        <dbReference type="ChEBI" id="CHEBI:30616"/>
    </ligand>
</feature>
<feature type="binding site" evidence="8">
    <location>
        <position position="156"/>
    </location>
    <ligand>
        <name>ATP</name>
        <dbReference type="ChEBI" id="CHEBI:30616"/>
    </ligand>
</feature>
<keyword evidence="3 8" id="KW-0548">Nucleotidyltransferase</keyword>
<evidence type="ECO:0000256" key="5">
    <source>
        <dbReference type="ARBA" id="ARBA00022741"/>
    </source>
</evidence>
<accession>A0AAJ2BDK1</accession>
<keyword evidence="4 8" id="KW-0479">Metal-binding</keyword>
<name>A0AAJ2BDK1_9HYPH</name>
<dbReference type="PANTHER" id="PTHR32057:SF14">
    <property type="entry name" value="PROTEIN ADENYLYLTRANSFERASE SELO, MITOCHONDRIAL"/>
    <property type="match status" value="1"/>
</dbReference>
<evidence type="ECO:0000256" key="4">
    <source>
        <dbReference type="ARBA" id="ARBA00022723"/>
    </source>
</evidence>
<dbReference type="Proteomes" id="UP001255601">
    <property type="component" value="Unassembled WGS sequence"/>
</dbReference>
<organism evidence="9 10">
    <name type="scientific">Agrobacterium larrymoorei</name>
    <dbReference type="NCBI Taxonomy" id="160699"/>
    <lineage>
        <taxon>Bacteria</taxon>
        <taxon>Pseudomonadati</taxon>
        <taxon>Pseudomonadota</taxon>
        <taxon>Alphaproteobacteria</taxon>
        <taxon>Hyphomicrobiales</taxon>
        <taxon>Rhizobiaceae</taxon>
        <taxon>Rhizobium/Agrobacterium group</taxon>
        <taxon>Agrobacterium</taxon>
    </lineage>
</organism>
<reference evidence="9" key="1">
    <citation type="submission" date="2023-08" db="EMBL/GenBank/DDBJ databases">
        <title>Functional and genomic diversity of the sorghum phyllosphere microbiome.</title>
        <authorList>
            <person name="Shade A."/>
        </authorList>
    </citation>
    <scope>NUCLEOTIDE SEQUENCE</scope>
    <source>
        <strain evidence="9">SORGH_AS_0974</strain>
    </source>
</reference>
<feature type="binding site" evidence="8">
    <location>
        <position position="207"/>
    </location>
    <ligand>
        <name>ATP</name>
        <dbReference type="ChEBI" id="CHEBI:30616"/>
    </ligand>
</feature>
<feature type="binding site" evidence="8">
    <location>
        <position position="293"/>
    </location>
    <ligand>
        <name>Mg(2+)</name>
        <dbReference type="ChEBI" id="CHEBI:18420"/>
    </ligand>
</feature>
<comment type="cofactor">
    <cofactor evidence="8">
        <name>Mg(2+)</name>
        <dbReference type="ChEBI" id="CHEBI:18420"/>
    </cofactor>
    <cofactor evidence="8">
        <name>Mn(2+)</name>
        <dbReference type="ChEBI" id="CHEBI:29035"/>
    </cofactor>
</comment>
<keyword evidence="8" id="KW-0464">Manganese</keyword>
<comment type="catalytic activity">
    <reaction evidence="8">
        <text>L-seryl-[protein] + UTP = O-(5'-uridylyl)-L-seryl-[protein] + diphosphate</text>
        <dbReference type="Rhea" id="RHEA:64604"/>
        <dbReference type="Rhea" id="RHEA-COMP:9863"/>
        <dbReference type="Rhea" id="RHEA-COMP:16635"/>
        <dbReference type="ChEBI" id="CHEBI:29999"/>
        <dbReference type="ChEBI" id="CHEBI:33019"/>
        <dbReference type="ChEBI" id="CHEBI:46398"/>
        <dbReference type="ChEBI" id="CHEBI:156051"/>
    </reaction>
</comment>
<evidence type="ECO:0000256" key="3">
    <source>
        <dbReference type="ARBA" id="ARBA00022695"/>
    </source>
</evidence>
<keyword evidence="6 8" id="KW-0067">ATP-binding</keyword>
<protein>
    <recommendedName>
        <fullName evidence="8">Protein nucleotidyltransferase YdiU</fullName>
        <ecNumber evidence="8">2.7.7.-</ecNumber>
    </recommendedName>
    <alternativeName>
        <fullName evidence="8">Protein adenylyltransferase YdiU</fullName>
        <ecNumber evidence="8">2.7.7.108</ecNumber>
    </alternativeName>
    <alternativeName>
        <fullName evidence="8">Protein uridylyltransferase YdiU</fullName>
        <ecNumber evidence="8">2.7.7.-</ecNumber>
    </alternativeName>
</protein>
<feature type="binding site" evidence="8">
    <location>
        <position position="293"/>
    </location>
    <ligand>
        <name>ATP</name>
        <dbReference type="ChEBI" id="CHEBI:30616"/>
    </ligand>
</feature>
<comment type="function">
    <text evidence="8">Nucleotidyltransferase involved in the post-translational modification of proteins. It can catalyze the addition of adenosine monophosphate (AMP) or uridine monophosphate (UMP) to a protein, resulting in modifications known as AMPylation and UMPylation.</text>
</comment>
<comment type="caution">
    <text evidence="9">The sequence shown here is derived from an EMBL/GenBank/DDBJ whole genome shotgun (WGS) entry which is preliminary data.</text>
</comment>
<evidence type="ECO:0000313" key="10">
    <source>
        <dbReference type="Proteomes" id="UP001255601"/>
    </source>
</evidence>
<feature type="binding site" evidence="8">
    <location>
        <position position="121"/>
    </location>
    <ligand>
        <name>ATP</name>
        <dbReference type="ChEBI" id="CHEBI:30616"/>
    </ligand>
</feature>
<dbReference type="EC" id="2.7.7.108" evidence="8"/>
<dbReference type="EMBL" id="JAVIZC010000003">
    <property type="protein sequence ID" value="MDR6104595.1"/>
    <property type="molecule type" value="Genomic_DNA"/>
</dbReference>
<evidence type="ECO:0000256" key="7">
    <source>
        <dbReference type="ARBA" id="ARBA00022842"/>
    </source>
</evidence>
<evidence type="ECO:0000256" key="6">
    <source>
        <dbReference type="ARBA" id="ARBA00022840"/>
    </source>
</evidence>
<feature type="binding site" evidence="8">
    <location>
        <position position="284"/>
    </location>
    <ligand>
        <name>Mg(2+)</name>
        <dbReference type="ChEBI" id="CHEBI:18420"/>
    </ligand>
</feature>
<dbReference type="GO" id="GO:0030145">
    <property type="term" value="F:manganese ion binding"/>
    <property type="evidence" value="ECO:0007669"/>
    <property type="project" value="UniProtKB-UniRule"/>
</dbReference>
<keyword evidence="2 8" id="KW-0808">Transferase</keyword>
<comment type="catalytic activity">
    <reaction evidence="8">
        <text>L-histidyl-[protein] + UTP = N(tele)-(5'-uridylyl)-L-histidyl-[protein] + diphosphate</text>
        <dbReference type="Rhea" id="RHEA:83891"/>
        <dbReference type="Rhea" id="RHEA-COMP:9745"/>
        <dbReference type="Rhea" id="RHEA-COMP:20239"/>
        <dbReference type="ChEBI" id="CHEBI:29979"/>
        <dbReference type="ChEBI" id="CHEBI:33019"/>
        <dbReference type="ChEBI" id="CHEBI:46398"/>
        <dbReference type="ChEBI" id="CHEBI:233474"/>
    </reaction>
</comment>
<feature type="binding site" evidence="8">
    <location>
        <position position="214"/>
    </location>
    <ligand>
        <name>ATP</name>
        <dbReference type="ChEBI" id="CHEBI:30616"/>
    </ligand>
</feature>
<evidence type="ECO:0000256" key="8">
    <source>
        <dbReference type="HAMAP-Rule" id="MF_00692"/>
    </source>
</evidence>
<evidence type="ECO:0000313" key="9">
    <source>
        <dbReference type="EMBL" id="MDR6104595.1"/>
    </source>
</evidence>
<comment type="catalytic activity">
    <reaction evidence="8">
        <text>L-tyrosyl-[protein] + UTP = O-(5'-uridylyl)-L-tyrosyl-[protein] + diphosphate</text>
        <dbReference type="Rhea" id="RHEA:83887"/>
        <dbReference type="Rhea" id="RHEA-COMP:10136"/>
        <dbReference type="Rhea" id="RHEA-COMP:20238"/>
        <dbReference type="ChEBI" id="CHEBI:33019"/>
        <dbReference type="ChEBI" id="CHEBI:46398"/>
        <dbReference type="ChEBI" id="CHEBI:46858"/>
        <dbReference type="ChEBI" id="CHEBI:90602"/>
    </reaction>
</comment>
<keyword evidence="5 8" id="KW-0547">Nucleotide-binding</keyword>